<feature type="repeat" description="WD" evidence="3">
    <location>
        <begin position="896"/>
        <end position="937"/>
    </location>
</feature>
<sequence length="1324" mass="139387">MSDTGGKPGSAQRQFFADQLRMLFAAAGRPALKKVVSEAATVARAVGSDRTVSVQRVSDWRSGNRMPANFESVHPVLVVLIRAARELNAEPPAPGLYSLKQWENWWKAARGQANAPRTKESASASVPPGIRPYKGLASYRQNDARLFFGRTQSVRTLADVVTASHGQGPVVVTGASGVGKSSLVQAGLIPQLCSAPDCHPVVLTPGTDPVARLVDALPELADVGDPADHTAVHAALRAATSRTSSSLLLIVVDQIEELFTQCSDVALRTAFLTLLETASTCPDGDAPALVVATMRSDFYDQAVATPVLARALERRTKTVQPLDRDDLVEVITAPAKLVGVRLEPGLVDLILHDLTGLADGEISGTELPLLSHLLDSLWDKRSGGTLTVAAYRATGGVRGSVAAGAERAWEGLADDADRARARSMLVHLVYVTTTGTDVKIARSLNELLAVGGEDRDASTRVLDHFVSARVLVVDADYVELIHDAVIDAWPRLKSWIQQDRAGAALRQQIEADASTWLASGRNRELLYQRGRMDVVTEQNPHLATAGTPEDRRGPVALSPTAVAFLDASRRQIARETRTRRVGIAAMALSTIIAFVMTGLAWDAKGRAETARSTAQFQQIVALSDSLRDEDPTISANLALVAAELQPDSPVAYSRLIASQAVPLAYTLSGHIGPVYGVVVSPDGSTLASASDDGTVRLWALDGDEPVAVGEPLQLSSKYMASVSFSPDGRFLAIGAGDGGVWIYDASDRAAPRVVLDRQVYAGGAVHNVRYSPNGRVLAVPYDDGHVALVDTSDPGSGRFPVTLVDGHDGGVRTVAFRPGGQILATSSDDRTVRLWDVSTPSRPVPLGEPLTGFGDVAHSVSFNGDGTILAASSDDGVLHLFDTTDPRAARPLGVPTNAHTGGVWNIAFLPDGRTLASASWDGTAKLWDVDPSTRTLDEIGPPLTGHGGGVPTLAVSPTGTTVVTGGQDSNVRVWTMPRTRMAVADGALTRPAIDRAGALVATGSYGPDVTLWRVGQGGDWNRAGGIALPRPLGGAYVCALSPSGTILATAPTSGGSVQLWDVRDPATPKPFGEPVPLDTRFTSALAFGPDGTTLVTGDDDFSVQLWDIADPAEPVPWGEPLTGPKNLVRSAAISPDGRSLVVTSADSEIYAWNVTDPRSPTRVTVSDGHATGVNTVAFGGSSDVLVTGGDDHDVVVWDRAESGDFVARETRLSGHTGTVYSVSITPDGTRAVSGSDDGTVRLWDVADPEGMHEIGGPVTDMGTGRWQVTFAPDGTIVAAGGDGLLRTWGLDADAVVARICRSTSVRLEEVLDRYELPAPPDEVC</sequence>
<accession>A0A0V9UL34</accession>
<dbReference type="PROSITE" id="PS50082">
    <property type="entry name" value="WD_REPEATS_2"/>
    <property type="match status" value="9"/>
</dbReference>
<dbReference type="PANTHER" id="PTHR19879:SF9">
    <property type="entry name" value="TRANSCRIPTION INITIATION FACTOR TFIID SUBUNIT 5"/>
    <property type="match status" value="1"/>
</dbReference>
<dbReference type="SUPFAM" id="SSF82171">
    <property type="entry name" value="DPP6 N-terminal domain-like"/>
    <property type="match status" value="1"/>
</dbReference>
<comment type="caution">
    <text evidence="5">The sequence shown here is derived from an EMBL/GenBank/DDBJ whole genome shotgun (WGS) entry which is preliminary data.</text>
</comment>
<organism evidence="5 6">
    <name type="scientific">Rhodococcus pyridinivorans KG-16</name>
    <dbReference type="NCBI Taxonomy" id="1441730"/>
    <lineage>
        <taxon>Bacteria</taxon>
        <taxon>Bacillati</taxon>
        <taxon>Actinomycetota</taxon>
        <taxon>Actinomycetes</taxon>
        <taxon>Mycobacteriales</taxon>
        <taxon>Nocardiaceae</taxon>
        <taxon>Rhodococcus</taxon>
    </lineage>
</organism>
<dbReference type="Pfam" id="PF00400">
    <property type="entry name" value="WD40"/>
    <property type="match status" value="11"/>
</dbReference>
<dbReference type="InterPro" id="IPR049052">
    <property type="entry name" value="nSTAND1"/>
</dbReference>
<evidence type="ECO:0000313" key="5">
    <source>
        <dbReference type="EMBL" id="KSZ58693.1"/>
    </source>
</evidence>
<feature type="repeat" description="WD" evidence="3">
    <location>
        <begin position="1166"/>
        <end position="1198"/>
    </location>
</feature>
<reference evidence="5 6" key="2">
    <citation type="journal article" date="2016" name="Genome Announc.">
        <title>Draft Genome Sequence of a Versatile Hydrocarbon-Degrading Bacterium, Rhodococcus pyridinivorans Strain KG-16, Collected from Oil Fields in India.</title>
        <authorList>
            <person name="Aggarwal R.K."/>
            <person name="Dawar C."/>
            <person name="Phanindranath R."/>
            <person name="Mutnuri L."/>
            <person name="Dayal A.M."/>
        </authorList>
    </citation>
    <scope>NUCLEOTIDE SEQUENCE [LARGE SCALE GENOMIC DNA]</scope>
    <source>
        <strain evidence="5 6">KG-16</strain>
    </source>
</reference>
<dbReference type="SMART" id="SM00320">
    <property type="entry name" value="WD40"/>
    <property type="match status" value="13"/>
</dbReference>
<evidence type="ECO:0000256" key="1">
    <source>
        <dbReference type="ARBA" id="ARBA00022574"/>
    </source>
</evidence>
<dbReference type="InterPro" id="IPR015943">
    <property type="entry name" value="WD40/YVTN_repeat-like_dom_sf"/>
</dbReference>
<feature type="repeat" description="WD" evidence="3">
    <location>
        <begin position="804"/>
        <end position="839"/>
    </location>
</feature>
<dbReference type="PROSITE" id="PS00678">
    <property type="entry name" value="WD_REPEATS_1"/>
    <property type="match status" value="4"/>
</dbReference>
<protein>
    <recommendedName>
        <fullName evidence="4">Novel STAND NTPase 1 domain-containing protein</fullName>
    </recommendedName>
</protein>
<dbReference type="InterPro" id="IPR020472">
    <property type="entry name" value="WD40_PAC1"/>
</dbReference>
<evidence type="ECO:0000256" key="3">
    <source>
        <dbReference type="PROSITE-ProRule" id="PRU00221"/>
    </source>
</evidence>
<name>A0A0V9UL34_9NOCA</name>
<dbReference type="PRINTS" id="PR00320">
    <property type="entry name" value="GPROTEINBRPT"/>
</dbReference>
<dbReference type="Pfam" id="PF20703">
    <property type="entry name" value="nSTAND1"/>
    <property type="match status" value="1"/>
</dbReference>
<dbReference type="InterPro" id="IPR011047">
    <property type="entry name" value="Quinoprotein_ADH-like_sf"/>
</dbReference>
<dbReference type="CDD" id="cd00200">
    <property type="entry name" value="WD40"/>
    <property type="match status" value="2"/>
</dbReference>
<dbReference type="InterPro" id="IPR027417">
    <property type="entry name" value="P-loop_NTPase"/>
</dbReference>
<feature type="repeat" description="WD" evidence="3">
    <location>
        <begin position="943"/>
        <end position="984"/>
    </location>
</feature>
<dbReference type="PANTHER" id="PTHR19879">
    <property type="entry name" value="TRANSCRIPTION INITIATION FACTOR TFIID"/>
    <property type="match status" value="1"/>
</dbReference>
<proteinExistence type="predicted"/>
<dbReference type="InterPro" id="IPR001680">
    <property type="entry name" value="WD40_rpt"/>
</dbReference>
<feature type="domain" description="Novel STAND NTPase 1" evidence="4">
    <location>
        <begin position="132"/>
        <end position="523"/>
    </location>
</feature>
<evidence type="ECO:0000256" key="2">
    <source>
        <dbReference type="ARBA" id="ARBA00022737"/>
    </source>
</evidence>
<dbReference type="SUPFAM" id="SSF52540">
    <property type="entry name" value="P-loop containing nucleoside triphosphate hydrolases"/>
    <property type="match status" value="1"/>
</dbReference>
<dbReference type="RefSeq" id="WP_060652134.1">
    <property type="nucleotide sequence ID" value="NZ_AZXY01000005.1"/>
</dbReference>
<feature type="repeat" description="WD" evidence="3">
    <location>
        <begin position="667"/>
        <end position="708"/>
    </location>
</feature>
<evidence type="ECO:0000259" key="4">
    <source>
        <dbReference type="Pfam" id="PF20703"/>
    </source>
</evidence>
<dbReference type="Gene3D" id="2.130.10.10">
    <property type="entry name" value="YVTN repeat-like/Quinoprotein amine dehydrogenase"/>
    <property type="match status" value="4"/>
</dbReference>
<dbReference type="PATRIC" id="fig|1441730.3.peg.2604"/>
<dbReference type="Proteomes" id="UP000053060">
    <property type="component" value="Unassembled WGS sequence"/>
</dbReference>
<dbReference type="PROSITE" id="PS50294">
    <property type="entry name" value="WD_REPEATS_REGION"/>
    <property type="match status" value="8"/>
</dbReference>
<evidence type="ECO:0000313" key="6">
    <source>
        <dbReference type="Proteomes" id="UP000053060"/>
    </source>
</evidence>
<gene>
    <name evidence="5" type="ORF">Z045_12525</name>
</gene>
<feature type="repeat" description="WD" evidence="3">
    <location>
        <begin position="712"/>
        <end position="753"/>
    </location>
</feature>
<feature type="repeat" description="WD" evidence="3">
    <location>
        <begin position="1212"/>
        <end position="1253"/>
    </location>
</feature>
<dbReference type="EMBL" id="AZXY01000005">
    <property type="protein sequence ID" value="KSZ58693.1"/>
    <property type="molecule type" value="Genomic_DNA"/>
</dbReference>
<keyword evidence="1 3" id="KW-0853">WD repeat</keyword>
<feature type="repeat" description="WD" evidence="3">
    <location>
        <begin position="1084"/>
        <end position="1108"/>
    </location>
</feature>
<reference evidence="6" key="1">
    <citation type="submission" date="2015-01" db="EMBL/GenBank/DDBJ databases">
        <title>Draft genome sequence of Rhodococcus pyridinivorans strain KG-16, a hydrocarbon-degrading bacterium.</title>
        <authorList>
            <person name="Aggarwal R.K."/>
            <person name="Dawar C."/>
        </authorList>
    </citation>
    <scope>NUCLEOTIDE SEQUENCE [LARGE SCALE GENOMIC DNA]</scope>
    <source>
        <strain evidence="6">KG-16</strain>
    </source>
</reference>
<dbReference type="InterPro" id="IPR019775">
    <property type="entry name" value="WD40_repeat_CS"/>
</dbReference>
<feature type="repeat" description="WD" evidence="3">
    <location>
        <begin position="1121"/>
        <end position="1162"/>
    </location>
</feature>
<dbReference type="SUPFAM" id="SSF50998">
    <property type="entry name" value="Quinoprotein alcohol dehydrogenase-like"/>
    <property type="match status" value="1"/>
</dbReference>
<keyword evidence="2" id="KW-0677">Repeat</keyword>